<sequence>MREAEIASPAGSGRRRLSRGGGGPLRKTRVLQAFFSSEGSYALQFLVIFLVILVLFLLAAMLFMRLSGRGLTLSTGAGQRGRQPRLGIVDIYELDRQRQLILLRRDNVEHLLLVGGPNDVVIERHIQRGAGSRYAPEGSRPGSEIGAAETGALEPPRTDPFLDSPMPPTFAMPEVVPAAVPGAHPVPDRAPPLDPGLFEPEVTPADAPPRPASPVSRLIRRTAPPVVHPRPDVASERSPRLEPAAPEPAPEPVSEPPPVMASRGPRSVDPAVLSDMARQLQVALKRPSSAVTPPPGGAPETPAPKPAEAEAPPPDPVAAAMAAAPPVPPVPVAPTPQATAPLPQETPPAAAASPPRPEPTPPVTPPVKPPAKPITPPTFVAPPRPEPKAEPAKAEVSQSESPRSEPSRSEPGRKSEPAKTEPSEPGAQGQNPFSVEEIEAEFARLLGRPLESKN</sequence>
<protein>
    <recommendedName>
        <fullName evidence="5">Flagellar biosynthesis protein FliO</fullName>
    </recommendedName>
</protein>
<evidence type="ECO:0000256" key="2">
    <source>
        <dbReference type="SAM" id="Phobius"/>
    </source>
</evidence>
<keyword evidence="2" id="KW-0812">Transmembrane</keyword>
<evidence type="ECO:0000313" key="3">
    <source>
        <dbReference type="EMBL" id="ACB80796.1"/>
    </source>
</evidence>
<dbReference type="AlphaFoldDB" id="B1ZCA3"/>
<feature type="region of interest" description="Disordered" evidence="1">
    <location>
        <begin position="181"/>
        <end position="438"/>
    </location>
</feature>
<feature type="compositionally biased region" description="Low complexity" evidence="1">
    <location>
        <begin position="335"/>
        <end position="353"/>
    </location>
</feature>
<dbReference type="PANTHER" id="PTHR38766:SF1">
    <property type="entry name" value="FLAGELLAR PROTEIN FLIO"/>
    <property type="match status" value="1"/>
</dbReference>
<feature type="compositionally biased region" description="Basic and acidic residues" evidence="1">
    <location>
        <begin position="229"/>
        <end position="240"/>
    </location>
</feature>
<gene>
    <name evidence="3" type="ordered locus">Mpop_2639</name>
</gene>
<accession>B1ZCA3</accession>
<dbReference type="PANTHER" id="PTHR38766">
    <property type="entry name" value="FLAGELLAR PROTEIN FLIO"/>
    <property type="match status" value="1"/>
</dbReference>
<dbReference type="EMBL" id="CP001029">
    <property type="protein sequence ID" value="ACB80796.1"/>
    <property type="molecule type" value="Genomic_DNA"/>
</dbReference>
<feature type="compositionally biased region" description="Pro residues" evidence="1">
    <location>
        <begin position="354"/>
        <end position="384"/>
    </location>
</feature>
<feature type="compositionally biased region" description="Pro residues" evidence="1">
    <location>
        <begin position="245"/>
        <end position="259"/>
    </location>
</feature>
<keyword evidence="2" id="KW-0472">Membrane</keyword>
<dbReference type="HOGENOM" id="CLU_049149_0_0_5"/>
<feature type="region of interest" description="Disordered" evidence="1">
    <location>
        <begin position="1"/>
        <end position="21"/>
    </location>
</feature>
<keyword evidence="2" id="KW-1133">Transmembrane helix</keyword>
<evidence type="ECO:0000256" key="1">
    <source>
        <dbReference type="SAM" id="MobiDB-lite"/>
    </source>
</evidence>
<feature type="compositionally biased region" description="Pro residues" evidence="1">
    <location>
        <begin position="325"/>
        <end position="334"/>
    </location>
</feature>
<reference evidence="3" key="1">
    <citation type="submission" date="2008-04" db="EMBL/GenBank/DDBJ databases">
        <title>Complete sequence of chromosome of Methylobacterium populi BJ001.</title>
        <authorList>
            <consortium name="US DOE Joint Genome Institute"/>
            <person name="Copeland A."/>
            <person name="Lucas S."/>
            <person name="Lapidus A."/>
            <person name="Glavina del Rio T."/>
            <person name="Dalin E."/>
            <person name="Tice H."/>
            <person name="Bruce D."/>
            <person name="Goodwin L."/>
            <person name="Pitluck S."/>
            <person name="Chertkov O."/>
            <person name="Brettin T."/>
            <person name="Detter J.C."/>
            <person name="Han C."/>
            <person name="Kuske C.R."/>
            <person name="Schmutz J."/>
            <person name="Larimer F."/>
            <person name="Land M."/>
            <person name="Hauser L."/>
            <person name="Kyrpides N."/>
            <person name="Mikhailova N."/>
            <person name="Marx C."/>
            <person name="Richardson P."/>
        </authorList>
    </citation>
    <scope>NUCLEOTIDE SEQUENCE [LARGE SCALE GENOMIC DNA]</scope>
    <source>
        <strain evidence="3">BJ001</strain>
    </source>
</reference>
<feature type="transmembrane region" description="Helical" evidence="2">
    <location>
        <begin position="41"/>
        <end position="64"/>
    </location>
</feature>
<dbReference type="STRING" id="441620.Mpop_2639"/>
<name>B1ZCA3_METPB</name>
<dbReference type="KEGG" id="mpo:Mpop_2639"/>
<dbReference type="InterPro" id="IPR052205">
    <property type="entry name" value="FliO/MopB"/>
</dbReference>
<dbReference type="Proteomes" id="UP000007136">
    <property type="component" value="Chromosome"/>
</dbReference>
<proteinExistence type="predicted"/>
<evidence type="ECO:0000313" key="4">
    <source>
        <dbReference type="Proteomes" id="UP000007136"/>
    </source>
</evidence>
<feature type="compositionally biased region" description="Pro residues" evidence="1">
    <location>
        <begin position="292"/>
        <end position="316"/>
    </location>
</feature>
<feature type="compositionally biased region" description="Basic and acidic residues" evidence="1">
    <location>
        <begin position="402"/>
        <end position="422"/>
    </location>
</feature>
<evidence type="ECO:0008006" key="5">
    <source>
        <dbReference type="Google" id="ProtNLM"/>
    </source>
</evidence>
<organism evidence="3 4">
    <name type="scientific">Methylorubrum populi (strain ATCC BAA-705 / NCIMB 13946 / BJ001)</name>
    <name type="common">Methylobacterium populi</name>
    <dbReference type="NCBI Taxonomy" id="441620"/>
    <lineage>
        <taxon>Bacteria</taxon>
        <taxon>Pseudomonadati</taxon>
        <taxon>Pseudomonadota</taxon>
        <taxon>Alphaproteobacteria</taxon>
        <taxon>Hyphomicrobiales</taxon>
        <taxon>Methylobacteriaceae</taxon>
        <taxon>Methylorubrum</taxon>
    </lineage>
</organism>
<feature type="region of interest" description="Disordered" evidence="1">
    <location>
        <begin position="131"/>
        <end position="156"/>
    </location>
</feature>
<dbReference type="eggNOG" id="COG3115">
    <property type="taxonomic scope" value="Bacteria"/>
</dbReference>